<dbReference type="Proteomes" id="UP001165297">
    <property type="component" value="Unassembled WGS sequence"/>
</dbReference>
<accession>A0ABS8AEM4</accession>
<dbReference type="EMBL" id="JAJADQ010000003">
    <property type="protein sequence ID" value="MCB2377454.1"/>
    <property type="molecule type" value="Genomic_DNA"/>
</dbReference>
<proteinExistence type="predicted"/>
<name>A0ABS8AEM4_9BACT</name>
<sequence length="85" mass="9895">MAFWYCRVCGLDYDYSPWGPNEDEPSYDTCECCGVQFGVDDYSVLSTQAYRRTWLSKGAKWFYPKLQPTDWDLAAQLAQVPAQYQ</sequence>
<keyword evidence="2" id="KW-1185">Reference proteome</keyword>
<protein>
    <recommendedName>
        <fullName evidence="3">Rubredoxin-like domain-containing protein</fullName>
    </recommendedName>
</protein>
<evidence type="ECO:0000313" key="2">
    <source>
        <dbReference type="Proteomes" id="UP001165297"/>
    </source>
</evidence>
<reference evidence="1" key="1">
    <citation type="submission" date="2021-10" db="EMBL/GenBank/DDBJ databases">
        <authorList>
            <person name="Dean J.D."/>
            <person name="Kim M.K."/>
            <person name="Newey C.N."/>
            <person name="Stoker T.S."/>
            <person name="Thompson D.W."/>
            <person name="Grose J.H."/>
        </authorList>
    </citation>
    <scope>NUCLEOTIDE SEQUENCE</scope>
    <source>
        <strain evidence="1">BT635</strain>
    </source>
</reference>
<comment type="caution">
    <text evidence="1">The sequence shown here is derived from an EMBL/GenBank/DDBJ whole genome shotgun (WGS) entry which is preliminary data.</text>
</comment>
<evidence type="ECO:0000313" key="1">
    <source>
        <dbReference type="EMBL" id="MCB2377454.1"/>
    </source>
</evidence>
<gene>
    <name evidence="1" type="ORF">LGH70_07670</name>
</gene>
<evidence type="ECO:0008006" key="3">
    <source>
        <dbReference type="Google" id="ProtNLM"/>
    </source>
</evidence>
<organism evidence="1 2">
    <name type="scientific">Hymenobacter nitidus</name>
    <dbReference type="NCBI Taxonomy" id="2880929"/>
    <lineage>
        <taxon>Bacteria</taxon>
        <taxon>Pseudomonadati</taxon>
        <taxon>Bacteroidota</taxon>
        <taxon>Cytophagia</taxon>
        <taxon>Cytophagales</taxon>
        <taxon>Hymenobacteraceae</taxon>
        <taxon>Hymenobacter</taxon>
    </lineage>
</organism>
<dbReference type="RefSeq" id="WP_226184387.1">
    <property type="nucleotide sequence ID" value="NZ_JAJADQ010000003.1"/>
</dbReference>